<feature type="chain" id="PRO_5015357961" description="TonB C-terminal domain-containing protein" evidence="1">
    <location>
        <begin position="19"/>
        <end position="144"/>
    </location>
</feature>
<name>A0A2R3Z4K0_9FLAO</name>
<dbReference type="EMBL" id="CP028136">
    <property type="protein sequence ID" value="AVR45203.1"/>
    <property type="molecule type" value="Genomic_DNA"/>
</dbReference>
<feature type="signal peptide" evidence="1">
    <location>
        <begin position="1"/>
        <end position="18"/>
    </location>
</feature>
<dbReference type="Pfam" id="PF03544">
    <property type="entry name" value="TonB_C"/>
    <property type="match status" value="1"/>
</dbReference>
<feature type="domain" description="TonB C-terminal" evidence="2">
    <location>
        <begin position="82"/>
        <end position="140"/>
    </location>
</feature>
<dbReference type="AlphaFoldDB" id="A0A2R3Z4K0"/>
<dbReference type="InterPro" id="IPR037682">
    <property type="entry name" value="TonB_C"/>
</dbReference>
<dbReference type="KEGG" id="grs:C7S20_07930"/>
<dbReference type="Proteomes" id="UP000241507">
    <property type="component" value="Chromosome"/>
</dbReference>
<gene>
    <name evidence="3" type="ORF">C7S20_07930</name>
</gene>
<dbReference type="OrthoDB" id="1522859at2"/>
<keyword evidence="4" id="KW-1185">Reference proteome</keyword>
<protein>
    <recommendedName>
        <fullName evidence="2">TonB C-terminal domain-containing protein</fullName>
    </recommendedName>
</protein>
<evidence type="ECO:0000259" key="2">
    <source>
        <dbReference type="Pfam" id="PF03544"/>
    </source>
</evidence>
<accession>A0A2R3Z4K0</accession>
<dbReference type="GO" id="GO:0055085">
    <property type="term" value="P:transmembrane transport"/>
    <property type="evidence" value="ECO:0007669"/>
    <property type="project" value="InterPro"/>
</dbReference>
<evidence type="ECO:0000313" key="3">
    <source>
        <dbReference type="EMBL" id="AVR45203.1"/>
    </source>
</evidence>
<reference evidence="4" key="1">
    <citation type="submission" date="2018-03" db="EMBL/GenBank/DDBJ databases">
        <title>Gramella fulva sp. nov., isolated from a dry surface of tidal flat.</title>
        <authorList>
            <person name="Hwang S.H."/>
            <person name="Hwang W.M."/>
            <person name="Kang K."/>
            <person name="Ahn T.-Y."/>
        </authorList>
    </citation>
    <scope>NUCLEOTIDE SEQUENCE [LARGE SCALE GENOMIC DNA]</scope>
    <source>
        <strain evidence="4">SH35</strain>
    </source>
</reference>
<keyword evidence="1" id="KW-0732">Signal</keyword>
<organism evidence="3 4">
    <name type="scientific">Christiangramia fulva</name>
    <dbReference type="NCBI Taxonomy" id="2126553"/>
    <lineage>
        <taxon>Bacteria</taxon>
        <taxon>Pseudomonadati</taxon>
        <taxon>Bacteroidota</taxon>
        <taxon>Flavobacteriia</taxon>
        <taxon>Flavobacteriales</taxon>
        <taxon>Flavobacteriaceae</taxon>
        <taxon>Christiangramia</taxon>
    </lineage>
</organism>
<dbReference type="Gene3D" id="3.30.1150.10">
    <property type="match status" value="1"/>
</dbReference>
<dbReference type="SUPFAM" id="SSF74653">
    <property type="entry name" value="TolA/TonB C-terminal domain"/>
    <property type="match status" value="1"/>
</dbReference>
<dbReference type="RefSeq" id="WP_107011981.1">
    <property type="nucleotide sequence ID" value="NZ_CP028136.1"/>
</dbReference>
<evidence type="ECO:0000313" key="4">
    <source>
        <dbReference type="Proteomes" id="UP000241507"/>
    </source>
</evidence>
<evidence type="ECO:0000256" key="1">
    <source>
        <dbReference type="SAM" id="SignalP"/>
    </source>
</evidence>
<sequence>MKTLLITATLFISVAAFAQKEKDLETVSFEETSEAPVFPGCLELHSEEQNRKCFSEKVIWYVNSNFNTVKVRPYAKKGRNKLFVHFVITKDGNVTQVHATGAPNEILKEAERAVKSLPHMKPAKVNGEPVNVQYHLPIVFMVEK</sequence>
<proteinExistence type="predicted"/>